<organism evidence="1 2">
    <name type="scientific">Gigaspora margarita</name>
    <dbReference type="NCBI Taxonomy" id="4874"/>
    <lineage>
        <taxon>Eukaryota</taxon>
        <taxon>Fungi</taxon>
        <taxon>Fungi incertae sedis</taxon>
        <taxon>Mucoromycota</taxon>
        <taxon>Glomeromycotina</taxon>
        <taxon>Glomeromycetes</taxon>
        <taxon>Diversisporales</taxon>
        <taxon>Gigasporaceae</taxon>
        <taxon>Gigaspora</taxon>
    </lineage>
</organism>
<name>A0ABN7XBY0_GIGMA</name>
<feature type="non-terminal residue" evidence="1">
    <location>
        <position position="147"/>
    </location>
</feature>
<sequence>KEKTKEYSDYQQIYQRKLAESKEKFQQLQLLKGYLGCKKCGKTYNCLPIDANCAKKWLKDSNHLDNCQCLAENAQESYLLFTNSLKKDKKRLEKECKCEERIKGAGKTGKIKNRLEIKEKVLCGKCLEKNKEKMPPLRKAEFNRYRK</sequence>
<gene>
    <name evidence="1" type="ORF">GMARGA_LOCUS40956</name>
</gene>
<evidence type="ECO:0000313" key="2">
    <source>
        <dbReference type="Proteomes" id="UP000789901"/>
    </source>
</evidence>
<evidence type="ECO:0000313" key="1">
    <source>
        <dbReference type="EMBL" id="CAG8851864.1"/>
    </source>
</evidence>
<dbReference type="EMBL" id="CAJVQB010108321">
    <property type="protein sequence ID" value="CAG8851864.1"/>
    <property type="molecule type" value="Genomic_DNA"/>
</dbReference>
<reference evidence="1 2" key="1">
    <citation type="submission" date="2021-06" db="EMBL/GenBank/DDBJ databases">
        <authorList>
            <person name="Kallberg Y."/>
            <person name="Tangrot J."/>
            <person name="Rosling A."/>
        </authorList>
    </citation>
    <scope>NUCLEOTIDE SEQUENCE [LARGE SCALE GENOMIC DNA]</scope>
    <source>
        <strain evidence="1 2">120-4 pot B 10/14</strain>
    </source>
</reference>
<dbReference type="Proteomes" id="UP000789901">
    <property type="component" value="Unassembled WGS sequence"/>
</dbReference>
<keyword evidence="2" id="KW-1185">Reference proteome</keyword>
<proteinExistence type="predicted"/>
<feature type="non-terminal residue" evidence="1">
    <location>
        <position position="1"/>
    </location>
</feature>
<accession>A0ABN7XBY0</accession>
<protein>
    <submittedName>
        <fullName evidence="1">17892_t:CDS:1</fullName>
    </submittedName>
</protein>
<comment type="caution">
    <text evidence="1">The sequence shown here is derived from an EMBL/GenBank/DDBJ whole genome shotgun (WGS) entry which is preliminary data.</text>
</comment>